<dbReference type="InterPro" id="IPR013761">
    <property type="entry name" value="SAM/pointed_sf"/>
</dbReference>
<evidence type="ECO:0000313" key="3">
    <source>
        <dbReference type="Proteomes" id="UP000023152"/>
    </source>
</evidence>
<dbReference type="EMBL" id="ASPP01018218">
    <property type="protein sequence ID" value="ETO16473.1"/>
    <property type="molecule type" value="Genomic_DNA"/>
</dbReference>
<protein>
    <recommendedName>
        <fullName evidence="1">SAM domain-containing protein</fullName>
    </recommendedName>
</protein>
<dbReference type="Pfam" id="PF07647">
    <property type="entry name" value="SAM_2"/>
    <property type="match status" value="1"/>
</dbReference>
<dbReference type="SUPFAM" id="SSF47769">
    <property type="entry name" value="SAM/Pointed domain"/>
    <property type="match status" value="1"/>
</dbReference>
<accession>X6MR56</accession>
<evidence type="ECO:0000259" key="1">
    <source>
        <dbReference type="PROSITE" id="PS50105"/>
    </source>
</evidence>
<sequence>MTADTMPPTYARNAPVRFRGPARIALNSKFVPADPFGGDDEISQWSIGDVYVWVKSLEGGVSQYADAFLKNHIKGQDLIQLTEAELEYNLHIVSVGHRKLLMQSIQELKNCVIAEISDSRYLLPPYGVVLRFEDVCVHRRALSSTDKPLDPVLTHLTGTFLPTQITCVIGSEHKSAMLRVLAGYDVSPDYIVSGLIFLNGSTVSGSLVTASLASFISHQVLTNNIHIKRTHAVSLNFKQHSCWLQKTLALLLKFHKSHCLRFGRVACLLVRAQAPQDTLFIFKKKKK</sequence>
<keyword evidence="3" id="KW-1185">Reference proteome</keyword>
<proteinExistence type="predicted"/>
<dbReference type="SMART" id="SM00454">
    <property type="entry name" value="SAM"/>
    <property type="match status" value="1"/>
</dbReference>
<organism evidence="2 3">
    <name type="scientific">Reticulomyxa filosa</name>
    <dbReference type="NCBI Taxonomy" id="46433"/>
    <lineage>
        <taxon>Eukaryota</taxon>
        <taxon>Sar</taxon>
        <taxon>Rhizaria</taxon>
        <taxon>Retaria</taxon>
        <taxon>Foraminifera</taxon>
        <taxon>Monothalamids</taxon>
        <taxon>Reticulomyxidae</taxon>
        <taxon>Reticulomyxa</taxon>
    </lineage>
</organism>
<name>X6MR56_RETFI</name>
<gene>
    <name evidence="2" type="ORF">RFI_20867</name>
</gene>
<dbReference type="InterPro" id="IPR001660">
    <property type="entry name" value="SAM"/>
</dbReference>
<reference evidence="2 3" key="1">
    <citation type="journal article" date="2013" name="Curr. Biol.">
        <title>The Genome of the Foraminiferan Reticulomyxa filosa.</title>
        <authorList>
            <person name="Glockner G."/>
            <person name="Hulsmann N."/>
            <person name="Schleicher M."/>
            <person name="Noegel A.A."/>
            <person name="Eichinger L."/>
            <person name="Gallinger C."/>
            <person name="Pawlowski J."/>
            <person name="Sierra R."/>
            <person name="Euteneuer U."/>
            <person name="Pillet L."/>
            <person name="Moustafa A."/>
            <person name="Platzer M."/>
            <person name="Groth M."/>
            <person name="Szafranski K."/>
            <person name="Schliwa M."/>
        </authorList>
    </citation>
    <scope>NUCLEOTIDE SEQUENCE [LARGE SCALE GENOMIC DNA]</scope>
</reference>
<dbReference type="Gene3D" id="1.10.150.50">
    <property type="entry name" value="Transcription Factor, Ets-1"/>
    <property type="match status" value="1"/>
</dbReference>
<evidence type="ECO:0000313" key="2">
    <source>
        <dbReference type="EMBL" id="ETO16473.1"/>
    </source>
</evidence>
<dbReference type="AlphaFoldDB" id="X6MR56"/>
<dbReference type="PROSITE" id="PS50105">
    <property type="entry name" value="SAM_DOMAIN"/>
    <property type="match status" value="1"/>
</dbReference>
<dbReference type="Proteomes" id="UP000023152">
    <property type="component" value="Unassembled WGS sequence"/>
</dbReference>
<comment type="caution">
    <text evidence="2">The sequence shown here is derived from an EMBL/GenBank/DDBJ whole genome shotgun (WGS) entry which is preliminary data.</text>
</comment>
<feature type="domain" description="SAM" evidence="1">
    <location>
        <begin position="45"/>
        <end position="111"/>
    </location>
</feature>
<dbReference type="OrthoDB" id="74412at2759"/>